<evidence type="ECO:0000313" key="1">
    <source>
        <dbReference type="EMBL" id="VDN33900.1"/>
    </source>
</evidence>
<accession>A0A3P7N2V3</accession>
<dbReference type="Proteomes" id="UP000281553">
    <property type="component" value="Unassembled WGS sequence"/>
</dbReference>
<dbReference type="OrthoDB" id="2139606at2759"/>
<dbReference type="EMBL" id="UYRU01084448">
    <property type="protein sequence ID" value="VDN33900.1"/>
    <property type="molecule type" value="Genomic_DNA"/>
</dbReference>
<sequence length="136" mass="16442">MMTAFQWAARFCRTERPGFLFIDDDFGFHQENLRPFLGRLSAGWRERMREMPWPRLAPYSYGELYFLGYERVKKLVITTHFPRPIPIDDVWLCLIMSKLGRRFQYQPGIRLRTRLNGIRKRDILMPMPALYKRLQV</sequence>
<evidence type="ECO:0000313" key="2">
    <source>
        <dbReference type="Proteomes" id="UP000281553"/>
    </source>
</evidence>
<dbReference type="AlphaFoldDB" id="A0A3P7N2V3"/>
<gene>
    <name evidence="1" type="ORF">DILT_LOCUS16359</name>
</gene>
<name>A0A3P7N2V3_DIBLA</name>
<protein>
    <recommendedName>
        <fullName evidence="3">Hexosyltransferase</fullName>
    </recommendedName>
</protein>
<organism evidence="1 2">
    <name type="scientific">Dibothriocephalus latus</name>
    <name type="common">Fish tapeworm</name>
    <name type="synonym">Diphyllobothrium latum</name>
    <dbReference type="NCBI Taxonomy" id="60516"/>
    <lineage>
        <taxon>Eukaryota</taxon>
        <taxon>Metazoa</taxon>
        <taxon>Spiralia</taxon>
        <taxon>Lophotrochozoa</taxon>
        <taxon>Platyhelminthes</taxon>
        <taxon>Cestoda</taxon>
        <taxon>Eucestoda</taxon>
        <taxon>Diphyllobothriidea</taxon>
        <taxon>Diphyllobothriidae</taxon>
        <taxon>Dibothriocephalus</taxon>
    </lineage>
</organism>
<keyword evidence="2" id="KW-1185">Reference proteome</keyword>
<evidence type="ECO:0008006" key="3">
    <source>
        <dbReference type="Google" id="ProtNLM"/>
    </source>
</evidence>
<proteinExistence type="predicted"/>
<reference evidence="1 2" key="1">
    <citation type="submission" date="2018-11" db="EMBL/GenBank/DDBJ databases">
        <authorList>
            <consortium name="Pathogen Informatics"/>
        </authorList>
    </citation>
    <scope>NUCLEOTIDE SEQUENCE [LARGE SCALE GENOMIC DNA]</scope>
</reference>